<evidence type="ECO:0000313" key="10">
    <source>
        <dbReference type="EMBL" id="SSX33360.1"/>
    </source>
</evidence>
<feature type="region of interest" description="Disordered" evidence="8">
    <location>
        <begin position="711"/>
        <end position="766"/>
    </location>
</feature>
<dbReference type="Pfam" id="PF05044">
    <property type="entry name" value="HPD"/>
    <property type="match status" value="1"/>
</dbReference>
<feature type="region of interest" description="Disordered" evidence="8">
    <location>
        <begin position="1099"/>
        <end position="1200"/>
    </location>
</feature>
<feature type="region of interest" description="Disordered" evidence="8">
    <location>
        <begin position="556"/>
        <end position="608"/>
    </location>
</feature>
<feature type="compositionally biased region" description="Low complexity" evidence="8">
    <location>
        <begin position="711"/>
        <end position="763"/>
    </location>
</feature>
<dbReference type="OMA" id="QLPNCQQ"/>
<feature type="compositionally biased region" description="Low complexity" evidence="8">
    <location>
        <begin position="353"/>
        <end position="364"/>
    </location>
</feature>
<evidence type="ECO:0000256" key="2">
    <source>
        <dbReference type="ARBA" id="ARBA00023015"/>
    </source>
</evidence>
<comment type="subcellular location">
    <subcellularLocation>
        <location evidence="1">Nucleus</location>
    </subcellularLocation>
</comment>
<evidence type="ECO:0000256" key="5">
    <source>
        <dbReference type="ARBA" id="ARBA00023163"/>
    </source>
</evidence>
<feature type="compositionally biased region" description="Polar residues" evidence="8">
    <location>
        <begin position="259"/>
        <end position="274"/>
    </location>
</feature>
<feature type="domain" description="Prospero" evidence="9">
    <location>
        <begin position="1514"/>
        <end position="1659"/>
    </location>
</feature>
<feature type="compositionally biased region" description="Polar residues" evidence="8">
    <location>
        <begin position="1307"/>
        <end position="1345"/>
    </location>
</feature>
<dbReference type="InterPro" id="IPR037131">
    <property type="entry name" value="Homeo_prospero_dom_sf"/>
</dbReference>
<feature type="region of interest" description="Disordered" evidence="8">
    <location>
        <begin position="839"/>
        <end position="858"/>
    </location>
</feature>
<evidence type="ECO:0000256" key="3">
    <source>
        <dbReference type="ARBA" id="ARBA00023125"/>
    </source>
</evidence>
<dbReference type="EMBL" id="UFQT01002396">
    <property type="protein sequence ID" value="SSX33360.1"/>
    <property type="molecule type" value="Genomic_DNA"/>
</dbReference>
<keyword evidence="7" id="KW-0175">Coiled coil</keyword>
<evidence type="ECO:0000259" key="9">
    <source>
        <dbReference type="PROSITE" id="PS51818"/>
    </source>
</evidence>
<feature type="compositionally biased region" description="Polar residues" evidence="8">
    <location>
        <begin position="422"/>
        <end position="432"/>
    </location>
</feature>
<dbReference type="PROSITE" id="PS51818">
    <property type="entry name" value="HOMEO_PROSPERO"/>
    <property type="match status" value="1"/>
</dbReference>
<feature type="region of interest" description="Disordered" evidence="8">
    <location>
        <begin position="961"/>
        <end position="1015"/>
    </location>
</feature>
<dbReference type="GO" id="GO:0007399">
    <property type="term" value="P:nervous system development"/>
    <property type="evidence" value="ECO:0007669"/>
    <property type="project" value="UniProtKB-ARBA"/>
</dbReference>
<feature type="region of interest" description="Disordered" evidence="8">
    <location>
        <begin position="255"/>
        <end position="434"/>
    </location>
</feature>
<evidence type="ECO:0000256" key="8">
    <source>
        <dbReference type="SAM" id="MobiDB-lite"/>
    </source>
</evidence>
<sequence>MSSEEESDTNNSSYDLLYDSIGDNNKPAVQLQQLLKKQQFGICNNILNNSSALEQQRISARQRVDAGEPRNSYSSIPNFSSRSAAFMNGGLYGAIFSQHQNNSGASTAVQQQQQAANFGSLFGPSGYGPAKMLNDLLQGRTQLVKQENLMISPNNLNNNIGNGSEQSLLSANNIQNNIIDGQATLLKDSSSENNSCNNNSVVTPNNLVNNCPNMDTSGLMLDEATAQATNDLAHHMLRNILQGKKELQLALDQELRKANAQSGSGNGSERNSPDNNNTILNKNNNLTNNNNYDKSAENALSPNNIVNNNSTTTITADNLNNQSDVNNKSSENNNSSKNINNTKNNDTDDKNKNNNSDDANSNKENNNRDTNIPMPKQEEIDLNDEDMEINCIPELENSLDSHMSNQATDGKDDIMDSDKGDSSPSPILSNSKPELDLKRARVENIVSSMRASPSAQVNGCKKRKLYHPQQHDNSTMMERYAAAAVGLNLGLNLHSFMLNNSTGPESVDDEDDENGEPHDIHRKLAEKTLLKSQLKSMQDQLAEMQQKYIQLCNRMDQTSDTPDIDENSSDIVEDDMNNEALNKRTSPLTKLPMESPVKDLPQKSTPPTPNNLSQLMSKMMSAKIQGHLPPHLSHQFNGQIPFLQHLQQQQAMHDAAANMQQGGHENPASLHAAAMYQKLIMEQHARRAKEVADQQQQELLNQQREQQAQVQQQQQQQQIQQNNNNSNAQNNMGQNMQNPNQKPNSQSPNQNQGPPQGQNPNGQLSKVPSELAERLKKTLLKSQLKSMQDQLAEMQQKYIQLCNRMDQTSDTPDIDENSSDIVEDDMNNEALNKRTSPLTKLPMESPVKDLPQKSTPPTPNNLSQLMSKMMSAKIQGHLPPHLSHQFNGQIPFLQHLQQQQAMHDAAANMQQGGHENPASLHAAAMYQKLIMEQHARRAKEVADQQQQELLNQQREQQAQVQQQQQQQQIQQNNNNSNAQNNMGQNMQNPNQKPNSQSPNQNQGPPQGQNPNGQLSKVPSELAERLSMMRNNNIPSISGHDLEGLAEVLKQEISTSLTNLVDTIVSRFMQQRKFLGKASERAVAATEQFSKDLMLASQLLDRKSPRSKVQDRNSNAGNTGSNQNSGNNNGPNVPNNQNIMNNSPLSGMNTNSNNSNISNINNSNQNGPARMNGTVFPVPPHGIGMPQVHGNGPNSHDSSNLQNALNNMPPHIRPPPAAAMFQPPKPPQGMSPVTAAALYNSMANLGNPNNPNPFCLPEPRETTREEQNEALSLVVTPKKKRHKVTDTRITPRTVSRILAQDGIGASTNYIANDSNSQNNGNKQMNSNAPTPTSQAPSQVPSESPSPRQKYHPPTSSILPVSLPTSVAIPNPSLHESKVFSPYSPFFNPHGPQPSQLHHMHHMSASPPGLGNMMDPRDSPPLPHPQTMLHPALLAAAHHGNSPDYSHIRAAMDANDRNSDCNSGELSYDGMQPTISFSKNQLTYNRLIKQTQDLLLKEQQSQNNLNEHESITPVYSSTLTPMHLRKAKLMFFWVRYPSSAVLKMYFPDIKFNKNNTAQLVKWFSNFREFYYIQMEKYARQAVSEGVKSVDDIHITLDSEIYRVPPNFRYVIEQTLKEFFRAIQSGKDTEQSWKKSIYKIISRLDDQVPEYFKSPNFLEQLE</sequence>
<feature type="compositionally biased region" description="Basic and acidic residues" evidence="8">
    <location>
        <begin position="409"/>
        <end position="421"/>
    </location>
</feature>
<dbReference type="InterPro" id="IPR039350">
    <property type="entry name" value="Prospero_homeodomain"/>
</dbReference>
<dbReference type="GO" id="GO:0000978">
    <property type="term" value="F:RNA polymerase II cis-regulatory region sequence-specific DNA binding"/>
    <property type="evidence" value="ECO:0007669"/>
    <property type="project" value="TreeGrafter"/>
</dbReference>
<reference evidence="10" key="1">
    <citation type="submission" date="2018-07" db="EMBL/GenBank/DDBJ databases">
        <authorList>
            <person name="Quirk P.G."/>
            <person name="Krulwich T.A."/>
        </authorList>
    </citation>
    <scope>NUCLEOTIDE SEQUENCE</scope>
</reference>
<organism evidence="10">
    <name type="scientific">Culicoides sonorensis</name>
    <name type="common">Biting midge</name>
    <dbReference type="NCBI Taxonomy" id="179676"/>
    <lineage>
        <taxon>Eukaryota</taxon>
        <taxon>Metazoa</taxon>
        <taxon>Ecdysozoa</taxon>
        <taxon>Arthropoda</taxon>
        <taxon>Hexapoda</taxon>
        <taxon>Insecta</taxon>
        <taxon>Pterygota</taxon>
        <taxon>Neoptera</taxon>
        <taxon>Endopterygota</taxon>
        <taxon>Diptera</taxon>
        <taxon>Nematocera</taxon>
        <taxon>Chironomoidea</taxon>
        <taxon>Ceratopogonidae</taxon>
        <taxon>Ceratopogoninae</taxon>
        <taxon>Culicoides</taxon>
        <taxon>Monoculicoides</taxon>
    </lineage>
</organism>
<dbReference type="PANTHER" id="PTHR12198">
    <property type="entry name" value="HOMEOBOX PROTEIN PROSPERO/PROX-1/CEH-26"/>
    <property type="match status" value="1"/>
</dbReference>
<feature type="compositionally biased region" description="Low complexity" evidence="8">
    <location>
        <begin position="1112"/>
        <end position="1165"/>
    </location>
</feature>
<feature type="compositionally biased region" description="Polar residues" evidence="8">
    <location>
        <begin position="1191"/>
        <end position="1200"/>
    </location>
</feature>
<feature type="compositionally biased region" description="Polar residues" evidence="8">
    <location>
        <begin position="316"/>
        <end position="325"/>
    </location>
</feature>
<feature type="compositionally biased region" description="Polar residues" evidence="8">
    <location>
        <begin position="398"/>
        <end position="408"/>
    </location>
</feature>
<dbReference type="GO" id="GO:0000981">
    <property type="term" value="F:DNA-binding transcription factor activity, RNA polymerase II-specific"/>
    <property type="evidence" value="ECO:0007669"/>
    <property type="project" value="TreeGrafter"/>
</dbReference>
<dbReference type="InterPro" id="IPR009057">
    <property type="entry name" value="Homeodomain-like_sf"/>
</dbReference>
<feature type="compositionally biased region" description="Basic and acidic residues" evidence="8">
    <location>
        <begin position="1099"/>
        <end position="1110"/>
    </location>
</feature>
<keyword evidence="5" id="KW-0804">Transcription</keyword>
<keyword evidence="4" id="KW-0371">Homeobox</keyword>
<dbReference type="Gene3D" id="1.10.10.500">
    <property type="entry name" value="Homeo-prospero domain"/>
    <property type="match status" value="1"/>
</dbReference>
<dbReference type="VEuPathDB" id="VectorBase:CSON006339"/>
<feature type="compositionally biased region" description="Low complexity" evidence="8">
    <location>
        <begin position="326"/>
        <end position="344"/>
    </location>
</feature>
<evidence type="ECO:0000256" key="1">
    <source>
        <dbReference type="ARBA" id="ARBA00004123"/>
    </source>
</evidence>
<feature type="coiled-coil region" evidence="7">
    <location>
        <begin position="527"/>
        <end position="554"/>
    </location>
</feature>
<dbReference type="SUPFAM" id="SSF46689">
    <property type="entry name" value="Homeodomain-like"/>
    <property type="match status" value="1"/>
</dbReference>
<dbReference type="GO" id="GO:0048468">
    <property type="term" value="P:cell development"/>
    <property type="evidence" value="ECO:0007669"/>
    <property type="project" value="UniProtKB-ARBA"/>
</dbReference>
<feature type="region of interest" description="Disordered" evidence="8">
    <location>
        <begin position="1307"/>
        <end position="1359"/>
    </location>
</feature>
<accession>A0A336MTC7</accession>
<dbReference type="PANTHER" id="PTHR12198:SF0">
    <property type="entry name" value="HOMEOBOX PROTEIN PROSPERO"/>
    <property type="match status" value="1"/>
</dbReference>
<proteinExistence type="predicted"/>
<evidence type="ECO:0000256" key="6">
    <source>
        <dbReference type="ARBA" id="ARBA00023242"/>
    </source>
</evidence>
<name>A0A336MTC7_CULSO</name>
<feature type="compositionally biased region" description="Low complexity" evidence="8">
    <location>
        <begin position="303"/>
        <end position="315"/>
    </location>
</feature>
<protein>
    <submittedName>
        <fullName evidence="10">CSON006339 protein</fullName>
    </submittedName>
</protein>
<keyword evidence="2" id="KW-0805">Transcription regulation</keyword>
<gene>
    <name evidence="10" type="primary">CSON006339</name>
</gene>
<dbReference type="InterPro" id="IPR023082">
    <property type="entry name" value="Homeo_prospero_dom"/>
</dbReference>
<feature type="compositionally biased region" description="Polar residues" evidence="8">
    <location>
        <begin position="579"/>
        <end position="588"/>
    </location>
</feature>
<feature type="coiled-coil region" evidence="7">
    <location>
        <begin position="777"/>
        <end position="804"/>
    </location>
</feature>
<feature type="compositionally biased region" description="Low complexity" evidence="8">
    <location>
        <begin position="961"/>
        <end position="1013"/>
    </location>
</feature>
<feature type="compositionally biased region" description="Acidic residues" evidence="8">
    <location>
        <begin position="562"/>
        <end position="577"/>
    </location>
</feature>
<evidence type="ECO:0000256" key="4">
    <source>
        <dbReference type="ARBA" id="ARBA00023155"/>
    </source>
</evidence>
<keyword evidence="3" id="KW-0238">DNA-binding</keyword>
<feature type="compositionally biased region" description="Low complexity" evidence="8">
    <location>
        <begin position="275"/>
        <end position="291"/>
    </location>
</feature>
<dbReference type="GO" id="GO:0005634">
    <property type="term" value="C:nucleus"/>
    <property type="evidence" value="ECO:0007669"/>
    <property type="project" value="UniProtKB-SubCell"/>
</dbReference>
<keyword evidence="6" id="KW-0539">Nucleus</keyword>
<evidence type="ECO:0000256" key="7">
    <source>
        <dbReference type="SAM" id="Coils"/>
    </source>
</evidence>